<name>A0ABY6KQB4_9ARAC</name>
<evidence type="ECO:0000313" key="2">
    <source>
        <dbReference type="Proteomes" id="UP001235939"/>
    </source>
</evidence>
<sequence>MEDVDQEAPRGESPRARHFTTRTAMYVQTLPAHLSSVRPYCIACGSREMSLAHRYWSYRCIRPLIPEDSTIIDGFYGRGLNNNP</sequence>
<dbReference type="EMBL" id="CP092870">
    <property type="protein sequence ID" value="UYV71046.1"/>
    <property type="molecule type" value="Genomic_DNA"/>
</dbReference>
<evidence type="ECO:0000313" key="1">
    <source>
        <dbReference type="EMBL" id="UYV71046.1"/>
    </source>
</evidence>
<dbReference type="Proteomes" id="UP001235939">
    <property type="component" value="Chromosome 08"/>
</dbReference>
<proteinExistence type="predicted"/>
<organism evidence="1 2">
    <name type="scientific">Cordylochernes scorpioides</name>
    <dbReference type="NCBI Taxonomy" id="51811"/>
    <lineage>
        <taxon>Eukaryota</taxon>
        <taxon>Metazoa</taxon>
        <taxon>Ecdysozoa</taxon>
        <taxon>Arthropoda</taxon>
        <taxon>Chelicerata</taxon>
        <taxon>Arachnida</taxon>
        <taxon>Pseudoscorpiones</taxon>
        <taxon>Cheliferoidea</taxon>
        <taxon>Chernetidae</taxon>
        <taxon>Cordylochernes</taxon>
    </lineage>
</organism>
<keyword evidence="2" id="KW-1185">Reference proteome</keyword>
<accession>A0ABY6KQB4</accession>
<protein>
    <submittedName>
        <fullName evidence="1">Uncharacterized protein</fullName>
    </submittedName>
</protein>
<gene>
    <name evidence="1" type="ORF">LAZ67_8001517</name>
</gene>
<reference evidence="1 2" key="1">
    <citation type="submission" date="2022-01" db="EMBL/GenBank/DDBJ databases">
        <title>A chromosomal length assembly of Cordylochernes scorpioides.</title>
        <authorList>
            <person name="Zeh D."/>
            <person name="Zeh J."/>
        </authorList>
    </citation>
    <scope>NUCLEOTIDE SEQUENCE [LARGE SCALE GENOMIC DNA]</scope>
    <source>
        <strain evidence="1">IN4F17</strain>
        <tissue evidence="1">Whole Body</tissue>
    </source>
</reference>